<keyword evidence="4" id="KW-1003">Cell membrane</keyword>
<dbReference type="CDD" id="cd17502">
    <property type="entry name" value="MFS_Azr1_MDR_like"/>
    <property type="match status" value="1"/>
</dbReference>
<comment type="similarity">
    <text evidence="2">Belongs to the major facilitator superfamily. TCR/Tet family.</text>
</comment>
<feature type="transmembrane region" description="Helical" evidence="8">
    <location>
        <begin position="413"/>
        <end position="435"/>
    </location>
</feature>
<dbReference type="PRINTS" id="PR01036">
    <property type="entry name" value="TCRTETB"/>
</dbReference>
<dbReference type="PROSITE" id="PS50850">
    <property type="entry name" value="MFS"/>
    <property type="match status" value="1"/>
</dbReference>
<evidence type="ECO:0000256" key="7">
    <source>
        <dbReference type="ARBA" id="ARBA00023136"/>
    </source>
</evidence>
<dbReference type="GO" id="GO:0005886">
    <property type="term" value="C:plasma membrane"/>
    <property type="evidence" value="ECO:0007669"/>
    <property type="project" value="UniProtKB-SubCell"/>
</dbReference>
<feature type="transmembrane region" description="Helical" evidence="8">
    <location>
        <begin position="486"/>
        <end position="504"/>
    </location>
</feature>
<dbReference type="Gene3D" id="1.20.1250.20">
    <property type="entry name" value="MFS general substrate transporter like domains"/>
    <property type="match status" value="1"/>
</dbReference>
<feature type="transmembrane region" description="Helical" evidence="8">
    <location>
        <begin position="87"/>
        <end position="106"/>
    </location>
</feature>
<feature type="transmembrane region" description="Helical" evidence="8">
    <location>
        <begin position="112"/>
        <end position="138"/>
    </location>
</feature>
<evidence type="ECO:0000259" key="9">
    <source>
        <dbReference type="PROSITE" id="PS50850"/>
    </source>
</evidence>
<dbReference type="InterPro" id="IPR020846">
    <property type="entry name" value="MFS_dom"/>
</dbReference>
<evidence type="ECO:0000256" key="3">
    <source>
        <dbReference type="ARBA" id="ARBA00022448"/>
    </source>
</evidence>
<evidence type="ECO:0000313" key="10">
    <source>
        <dbReference type="EMBL" id="GLK01330.1"/>
    </source>
</evidence>
<gene>
    <name evidence="10" type="ORF">GCM10017596_10450</name>
</gene>
<evidence type="ECO:0000256" key="1">
    <source>
        <dbReference type="ARBA" id="ARBA00004651"/>
    </source>
</evidence>
<keyword evidence="7 8" id="KW-0472">Membrane</keyword>
<evidence type="ECO:0000256" key="5">
    <source>
        <dbReference type="ARBA" id="ARBA00022692"/>
    </source>
</evidence>
<dbReference type="NCBIfam" id="TIGR00711">
    <property type="entry name" value="efflux_EmrB"/>
    <property type="match status" value="1"/>
</dbReference>
<feature type="transmembrane region" description="Helical" evidence="8">
    <location>
        <begin position="21"/>
        <end position="45"/>
    </location>
</feature>
<keyword evidence="6 8" id="KW-1133">Transmembrane helix</keyword>
<feature type="transmembrane region" description="Helical" evidence="8">
    <location>
        <begin position="367"/>
        <end position="392"/>
    </location>
</feature>
<dbReference type="FunFam" id="1.20.1720.10:FF:000004">
    <property type="entry name" value="EmrB/QacA family drug resistance transporter"/>
    <property type="match status" value="1"/>
</dbReference>
<feature type="transmembrane region" description="Helical" evidence="8">
    <location>
        <begin position="278"/>
        <end position="301"/>
    </location>
</feature>
<comment type="caution">
    <text evidence="10">The sequence shown here is derived from an EMBL/GenBank/DDBJ whole genome shotgun (WGS) entry which is preliminary data.</text>
</comment>
<evidence type="ECO:0000313" key="11">
    <source>
        <dbReference type="Proteomes" id="UP001142325"/>
    </source>
</evidence>
<dbReference type="Pfam" id="PF07690">
    <property type="entry name" value="MFS_1"/>
    <property type="match status" value="1"/>
</dbReference>
<dbReference type="Proteomes" id="UP001142325">
    <property type="component" value="Unassembled WGS sequence"/>
</dbReference>
<keyword evidence="11" id="KW-1185">Reference proteome</keyword>
<feature type="transmembrane region" description="Helical" evidence="8">
    <location>
        <begin position="145"/>
        <end position="167"/>
    </location>
</feature>
<dbReference type="EMBL" id="BSET01000001">
    <property type="protein sequence ID" value="GLK01330.1"/>
    <property type="molecule type" value="Genomic_DNA"/>
</dbReference>
<reference evidence="10" key="2">
    <citation type="submission" date="2023-01" db="EMBL/GenBank/DDBJ databases">
        <authorList>
            <person name="Sun Q."/>
            <person name="Evtushenko L."/>
        </authorList>
    </citation>
    <scope>NUCLEOTIDE SEQUENCE</scope>
    <source>
        <strain evidence="10">VKM Ac-1958</strain>
    </source>
</reference>
<evidence type="ECO:0000256" key="4">
    <source>
        <dbReference type="ARBA" id="ARBA00022475"/>
    </source>
</evidence>
<dbReference type="InterPro" id="IPR036259">
    <property type="entry name" value="MFS_trans_sf"/>
</dbReference>
<accession>A0A9W6HS01</accession>
<feature type="transmembrane region" description="Helical" evidence="8">
    <location>
        <begin position="343"/>
        <end position="361"/>
    </location>
</feature>
<feature type="transmembrane region" description="Helical" evidence="8">
    <location>
        <begin position="207"/>
        <end position="226"/>
    </location>
</feature>
<keyword evidence="3" id="KW-0813">Transport</keyword>
<evidence type="ECO:0000256" key="8">
    <source>
        <dbReference type="SAM" id="Phobius"/>
    </source>
</evidence>
<dbReference type="PANTHER" id="PTHR23501:SF197">
    <property type="entry name" value="COMD"/>
    <property type="match status" value="1"/>
</dbReference>
<reference evidence="10" key="1">
    <citation type="journal article" date="2014" name="Int. J. Syst. Evol. Microbiol.">
        <title>Complete genome sequence of Corynebacterium casei LMG S-19264T (=DSM 44701T), isolated from a smear-ripened cheese.</title>
        <authorList>
            <consortium name="US DOE Joint Genome Institute (JGI-PGF)"/>
            <person name="Walter F."/>
            <person name="Albersmeier A."/>
            <person name="Kalinowski J."/>
            <person name="Ruckert C."/>
        </authorList>
    </citation>
    <scope>NUCLEOTIDE SEQUENCE</scope>
    <source>
        <strain evidence="10">VKM Ac-1958</strain>
    </source>
</reference>
<protein>
    <recommendedName>
        <fullName evidence="9">Major facilitator superfamily (MFS) profile domain-containing protein</fullName>
    </recommendedName>
</protein>
<dbReference type="AlphaFoldDB" id="A0A9W6HS01"/>
<dbReference type="PANTHER" id="PTHR23501">
    <property type="entry name" value="MAJOR FACILITATOR SUPERFAMILY"/>
    <property type="match status" value="1"/>
</dbReference>
<dbReference type="GO" id="GO:0022857">
    <property type="term" value="F:transmembrane transporter activity"/>
    <property type="evidence" value="ECO:0007669"/>
    <property type="project" value="InterPro"/>
</dbReference>
<feature type="transmembrane region" description="Helical" evidence="8">
    <location>
        <begin position="238"/>
        <end position="257"/>
    </location>
</feature>
<dbReference type="Gene3D" id="1.20.1720.10">
    <property type="entry name" value="Multidrug resistance protein D"/>
    <property type="match status" value="1"/>
</dbReference>
<feature type="transmembrane region" description="Helical" evidence="8">
    <location>
        <begin position="57"/>
        <end position="75"/>
    </location>
</feature>
<comment type="subcellular location">
    <subcellularLocation>
        <location evidence="1">Cell membrane</location>
        <topology evidence="1">Multi-pass membrane protein</topology>
    </subcellularLocation>
</comment>
<name>A0A9W6HS01_9MICO</name>
<keyword evidence="5 8" id="KW-0812">Transmembrane</keyword>
<feature type="transmembrane region" description="Helical" evidence="8">
    <location>
        <begin position="313"/>
        <end position="331"/>
    </location>
</feature>
<evidence type="ECO:0000256" key="6">
    <source>
        <dbReference type="ARBA" id="ARBA00022989"/>
    </source>
</evidence>
<evidence type="ECO:0000256" key="2">
    <source>
        <dbReference type="ARBA" id="ARBA00007520"/>
    </source>
</evidence>
<proteinExistence type="inferred from homology"/>
<dbReference type="InterPro" id="IPR004638">
    <property type="entry name" value="EmrB-like"/>
</dbReference>
<dbReference type="RefSeq" id="WP_204938980.1">
    <property type="nucleotide sequence ID" value="NZ_JAFBBQ010000001.1"/>
</dbReference>
<organism evidence="10 11">
    <name type="scientific">Microbacterium keratanolyticum</name>
    <dbReference type="NCBI Taxonomy" id="67574"/>
    <lineage>
        <taxon>Bacteria</taxon>
        <taxon>Bacillati</taxon>
        <taxon>Actinomycetota</taxon>
        <taxon>Actinomycetes</taxon>
        <taxon>Micrococcales</taxon>
        <taxon>Microbacteriaceae</taxon>
        <taxon>Microbacterium</taxon>
    </lineage>
</organism>
<feature type="transmembrane region" description="Helical" evidence="8">
    <location>
        <begin position="173"/>
        <end position="195"/>
    </location>
</feature>
<sequence>MTSHTTTTPETVRSAREVFTAISGLVVGMFVAVLSGTVVSTSLPVIIADLGGTQAQYTWVITASLLATAVSTPVWGKLSDLLDRKMLVQLSLGLFTIGTVISGFATDTNMLIAVRVVQGIGVGGLMSLVMVAIALIISPRERGKYMGVVGGIMAFATIGGPLLGGFITDVWGWRANFFVGVPFAILAFVLLQVTLHLPKPQNAKVSIDYLGIVLLAVGVSGLLIWVSTGGTQFEWDSMTSYVLVIGSGLTLVAFVVAEFFVKEPIIPMTLFRNRTFTLSVIASISIGVSMIATSVFLAQYFQLARGATPTESGLMTIPMIVGQMGASIIIGQLVSRFGKWKGWMLLGSVLSVVGISLMATLRYDTSFALVAVYMFVLGAGLGMVMQNLTLIVQNDTPPQQLGVASSGVNFFRTIAGTVGVTIMGSILASNVASYIKDGLGAFVPTTPEEIGALKALGSGNVPHIADLPDGIRTVVEAAYGNGIADAFFIAVPLALIGVIAIAFVKNKPLSTKTAADQLREQAEESVIEVAEAEIGASLNTTGSIRTAEVK</sequence>
<dbReference type="SUPFAM" id="SSF103473">
    <property type="entry name" value="MFS general substrate transporter"/>
    <property type="match status" value="1"/>
</dbReference>
<feature type="domain" description="Major facilitator superfamily (MFS) profile" evidence="9">
    <location>
        <begin position="21"/>
        <end position="509"/>
    </location>
</feature>
<dbReference type="InterPro" id="IPR011701">
    <property type="entry name" value="MFS"/>
</dbReference>